<dbReference type="PIRSF" id="PIRSF022613">
    <property type="entry name" value="MBA1"/>
    <property type="match status" value="1"/>
</dbReference>
<dbReference type="EMBL" id="UFAJ01001274">
    <property type="protein sequence ID" value="SSD62219.1"/>
    <property type="molecule type" value="Genomic_DNA"/>
</dbReference>
<proteinExistence type="predicted"/>
<reference evidence="2" key="1">
    <citation type="submission" date="2018-06" db="EMBL/GenBank/DDBJ databases">
        <authorList>
            <person name="Guldener U."/>
        </authorList>
    </citation>
    <scope>NUCLEOTIDE SEQUENCE [LARGE SCALE GENOMIC DNA]</scope>
    <source>
        <strain evidence="2">UTAD17</strain>
    </source>
</reference>
<dbReference type="VEuPathDB" id="FungiDB:SCODWIG_03981"/>
<keyword evidence="2" id="KW-1185">Reference proteome</keyword>
<dbReference type="GO" id="GO:0005743">
    <property type="term" value="C:mitochondrial inner membrane"/>
    <property type="evidence" value="ECO:0007669"/>
    <property type="project" value="InterPro"/>
</dbReference>
<dbReference type="PANTHER" id="PTHR13333">
    <property type="entry name" value="M-AAA PROTEASE-INTERACTING PROTEIN 1, MITOCHONDRIAL"/>
    <property type="match status" value="1"/>
</dbReference>
<dbReference type="Proteomes" id="UP000262825">
    <property type="component" value="Unassembled WGS sequence"/>
</dbReference>
<dbReference type="GO" id="GO:0043022">
    <property type="term" value="F:ribosome binding"/>
    <property type="evidence" value="ECO:0007669"/>
    <property type="project" value="InterPro"/>
</dbReference>
<dbReference type="Gene3D" id="3.10.450.240">
    <property type="match status" value="1"/>
</dbReference>
<dbReference type="PANTHER" id="PTHR13333:SF5">
    <property type="entry name" value="M-AAA PROTEASE-INTERACTING PROTEIN 1, MITOCHONDRIAL"/>
    <property type="match status" value="1"/>
</dbReference>
<dbReference type="GO" id="GO:0032979">
    <property type="term" value="P:protein insertion into mitochondrial inner membrane from matrix"/>
    <property type="evidence" value="ECO:0007669"/>
    <property type="project" value="InterPro"/>
</dbReference>
<evidence type="ECO:0000313" key="2">
    <source>
        <dbReference type="Proteomes" id="UP000262825"/>
    </source>
</evidence>
<accession>A0A376BC89</accession>
<gene>
    <name evidence="1" type="ORF">SCODWIG_03981</name>
</gene>
<name>A0A376BC89_9ASCO</name>
<dbReference type="InterPro" id="IPR012483">
    <property type="entry name" value="Mba1_Saccharomycetales"/>
</dbReference>
<protein>
    <submittedName>
        <fullName evidence="1">Related to Protein MBA1, mitochondrial</fullName>
    </submittedName>
</protein>
<dbReference type="Pfam" id="PF07961">
    <property type="entry name" value="MBA1"/>
    <property type="match status" value="1"/>
</dbReference>
<dbReference type="InterPro" id="IPR024621">
    <property type="entry name" value="Mba1"/>
</dbReference>
<evidence type="ECO:0000313" key="1">
    <source>
        <dbReference type="EMBL" id="SSD62219.1"/>
    </source>
</evidence>
<dbReference type="AlphaFoldDB" id="A0A376BC89"/>
<organism evidence="1 2">
    <name type="scientific">Saccharomycodes ludwigii</name>
    <dbReference type="NCBI Taxonomy" id="36035"/>
    <lineage>
        <taxon>Eukaryota</taxon>
        <taxon>Fungi</taxon>
        <taxon>Dikarya</taxon>
        <taxon>Ascomycota</taxon>
        <taxon>Saccharomycotina</taxon>
        <taxon>Saccharomycetes</taxon>
        <taxon>Saccharomycodales</taxon>
        <taxon>Saccharomycodaceae</taxon>
        <taxon>Saccharomycodes</taxon>
    </lineage>
</organism>
<sequence length="288" mass="33154">MLFSCIPINRTVFHAISSTTKRNGLIYSRRFISNTKQLMNNAAKTEENRTQQLDPRHLGIAQEVYIPTQWSNMPSIFLHPIVYAKSIVRRIYTLGMNTIQVALFRYQSGLKPNFVLWKNSAIETYINVNKAFAKKDIMSIKPSVSIWVEETLKERAKQLPKNAVLDWELKKFNEVPKLITVQALMIPGRPLEYLQIVYKFNTKQRLIKFNKESGKTDTLDRDVIDYTGFLIDANTNDVILLGTVFESKPDAKLPQNNDNVNIAIKNMKINGDIYRLPQPIGTMDSKKK</sequence>
<dbReference type="OrthoDB" id="19619at2759"/>